<evidence type="ECO:0000313" key="2">
    <source>
        <dbReference type="Proteomes" id="UP000433181"/>
    </source>
</evidence>
<dbReference type="Proteomes" id="UP000433181">
    <property type="component" value="Unassembled WGS sequence"/>
</dbReference>
<sequence length="301" mass="34056">MSLKGTAWHRMAGYASEIRHTANDLLQGKENVHKSVFDETHSAYQPMKERGVDGLFDWLYSVGICGHASKPGLCVNGSYLDCNPTEACAKYCYACFGHYIMRKVAIKGELIALAAHLDPYRVAHMISCEYNVAPTHRHGEALRMFDKGDINDDWLKVIELLNERGIRTQIFSKYPELIQKLDRDMNVIMWSVDASAKNLHIYPTLPLAFVYKNKDYPMLDKLKDRFLEYGGVVLPIKGSKEIPVVPAWAEKYMCPIDSGKKTIQKGVIKRAGEWRCPDCDLHGSAGCFYGRSLCNIKRTLA</sequence>
<accession>A0A6I2U9Q5</accession>
<evidence type="ECO:0008006" key="3">
    <source>
        <dbReference type="Google" id="ProtNLM"/>
    </source>
</evidence>
<gene>
    <name evidence="1" type="ORF">FYJ84_04165</name>
</gene>
<dbReference type="AlphaFoldDB" id="A0A6I2U9Q5"/>
<organism evidence="1 2">
    <name type="scientific">Anaerovibrio slackiae</name>
    <dbReference type="NCBI Taxonomy" id="2652309"/>
    <lineage>
        <taxon>Bacteria</taxon>
        <taxon>Bacillati</taxon>
        <taxon>Bacillota</taxon>
        <taxon>Negativicutes</taxon>
        <taxon>Selenomonadales</taxon>
        <taxon>Selenomonadaceae</taxon>
        <taxon>Anaerovibrio</taxon>
    </lineage>
</organism>
<name>A0A6I2U9Q5_9FIRM</name>
<comment type="caution">
    <text evidence="1">The sequence shown here is derived from an EMBL/GenBank/DDBJ whole genome shotgun (WGS) entry which is preliminary data.</text>
</comment>
<reference evidence="1 2" key="1">
    <citation type="submission" date="2019-08" db="EMBL/GenBank/DDBJ databases">
        <title>In-depth cultivation of the pig gut microbiome towards novel bacterial diversity and tailored functional studies.</title>
        <authorList>
            <person name="Wylensek D."/>
            <person name="Hitch T.C.A."/>
            <person name="Clavel T."/>
        </authorList>
    </citation>
    <scope>NUCLEOTIDE SEQUENCE [LARGE SCALE GENOMIC DNA]</scope>
    <source>
        <strain evidence="1 2">WCA-693-APC-5D-A</strain>
    </source>
</reference>
<keyword evidence="2" id="KW-1185">Reference proteome</keyword>
<protein>
    <recommendedName>
        <fullName evidence="3">DNA repair photolyase</fullName>
    </recommendedName>
</protein>
<proteinExistence type="predicted"/>
<dbReference type="RefSeq" id="WP_154406343.1">
    <property type="nucleotide sequence ID" value="NZ_VUNR01000005.1"/>
</dbReference>
<dbReference type="EMBL" id="VUNR01000005">
    <property type="protein sequence ID" value="MSU08188.1"/>
    <property type="molecule type" value="Genomic_DNA"/>
</dbReference>
<evidence type="ECO:0000313" key="1">
    <source>
        <dbReference type="EMBL" id="MSU08188.1"/>
    </source>
</evidence>
<dbReference type="GeneID" id="96778100"/>